<proteinExistence type="predicted"/>
<accession>A0AAW1WW40</accession>
<name>A0AAW1WW40_RUBAR</name>
<dbReference type="PANTHER" id="PTHR33563:SF9">
    <property type="entry name" value="USPA DOMAIN-CONTAINING PROTEIN"/>
    <property type="match status" value="1"/>
</dbReference>
<dbReference type="GO" id="GO:0009073">
    <property type="term" value="P:aromatic amino acid family biosynthetic process"/>
    <property type="evidence" value="ECO:0007669"/>
    <property type="project" value="InterPro"/>
</dbReference>
<dbReference type="InterPro" id="IPR002812">
    <property type="entry name" value="DHQS"/>
</dbReference>
<sequence>MVVFKRGVKQQMGKSLSLKSRKALLDDLRLQESPGSMNRARHVIIVMDAMKEFTTEPLEWALENVIKAGSVVILLGVMPWLNIPLSSKTWLDVWPVGLEELSFVKEKIEWKSDVKYLKLQAVVDLCKNYGVLLQKKVVMGYPSRLLVVEEITSLHATWVVFDRHQKNDRKFYSGKLPCNMVMMNEEGEADMIKGRTMIDSTIRESAASLLSTPILLISDHLKGILKKPKRARKDLKEDQSHDFAVIDV</sequence>
<reference evidence="1 2" key="1">
    <citation type="journal article" date="2023" name="G3 (Bethesda)">
        <title>A chromosome-length genome assembly and annotation of blackberry (Rubus argutus, cv. 'Hillquist').</title>
        <authorList>
            <person name="Bruna T."/>
            <person name="Aryal R."/>
            <person name="Dudchenko O."/>
            <person name="Sargent D.J."/>
            <person name="Mead D."/>
            <person name="Buti M."/>
            <person name="Cavallini A."/>
            <person name="Hytonen T."/>
            <person name="Andres J."/>
            <person name="Pham M."/>
            <person name="Weisz D."/>
            <person name="Mascagni F."/>
            <person name="Usai G."/>
            <person name="Natali L."/>
            <person name="Bassil N."/>
            <person name="Fernandez G.E."/>
            <person name="Lomsadze A."/>
            <person name="Armour M."/>
            <person name="Olukolu B."/>
            <person name="Poorten T."/>
            <person name="Britton C."/>
            <person name="Davik J."/>
            <person name="Ashrafi H."/>
            <person name="Aiden E.L."/>
            <person name="Borodovsky M."/>
            <person name="Worthington M."/>
        </authorList>
    </citation>
    <scope>NUCLEOTIDE SEQUENCE [LARGE SCALE GENOMIC DNA]</scope>
    <source>
        <strain evidence="1">PI 553951</strain>
    </source>
</reference>
<dbReference type="GO" id="GO:0003856">
    <property type="term" value="F:3-dehydroquinate synthase activity"/>
    <property type="evidence" value="ECO:0007669"/>
    <property type="project" value="InterPro"/>
</dbReference>
<evidence type="ECO:0000313" key="1">
    <source>
        <dbReference type="EMBL" id="KAK9927959.1"/>
    </source>
</evidence>
<dbReference type="PANTHER" id="PTHR33563">
    <property type="match status" value="1"/>
</dbReference>
<dbReference type="EMBL" id="JBEDUW010000005">
    <property type="protein sequence ID" value="KAK9927959.1"/>
    <property type="molecule type" value="Genomic_DNA"/>
</dbReference>
<dbReference type="Proteomes" id="UP001457282">
    <property type="component" value="Unassembled WGS sequence"/>
</dbReference>
<gene>
    <name evidence="1" type="ORF">M0R45_025118</name>
</gene>
<comment type="caution">
    <text evidence="1">The sequence shown here is derived from an EMBL/GenBank/DDBJ whole genome shotgun (WGS) entry which is preliminary data.</text>
</comment>
<organism evidence="1 2">
    <name type="scientific">Rubus argutus</name>
    <name type="common">Southern blackberry</name>
    <dbReference type="NCBI Taxonomy" id="59490"/>
    <lineage>
        <taxon>Eukaryota</taxon>
        <taxon>Viridiplantae</taxon>
        <taxon>Streptophyta</taxon>
        <taxon>Embryophyta</taxon>
        <taxon>Tracheophyta</taxon>
        <taxon>Spermatophyta</taxon>
        <taxon>Magnoliopsida</taxon>
        <taxon>eudicotyledons</taxon>
        <taxon>Gunneridae</taxon>
        <taxon>Pentapetalae</taxon>
        <taxon>rosids</taxon>
        <taxon>fabids</taxon>
        <taxon>Rosales</taxon>
        <taxon>Rosaceae</taxon>
        <taxon>Rosoideae</taxon>
        <taxon>Rosoideae incertae sedis</taxon>
        <taxon>Rubus</taxon>
    </lineage>
</organism>
<protein>
    <submittedName>
        <fullName evidence="1">Uncharacterized protein</fullName>
    </submittedName>
</protein>
<evidence type="ECO:0000313" key="2">
    <source>
        <dbReference type="Proteomes" id="UP001457282"/>
    </source>
</evidence>
<keyword evidence="2" id="KW-1185">Reference proteome</keyword>
<dbReference type="GO" id="GO:0016491">
    <property type="term" value="F:oxidoreductase activity"/>
    <property type="evidence" value="ECO:0007669"/>
    <property type="project" value="InterPro"/>
</dbReference>
<dbReference type="AlphaFoldDB" id="A0AAW1WW40"/>